<dbReference type="Gene3D" id="2.60.120.260">
    <property type="entry name" value="Galactose-binding domain-like"/>
    <property type="match status" value="1"/>
</dbReference>
<proteinExistence type="predicted"/>
<dbReference type="RefSeq" id="WP_136819785.1">
    <property type="nucleotide sequence ID" value="NZ_BMJX01000002.1"/>
</dbReference>
<feature type="region of interest" description="Disordered" evidence="1">
    <location>
        <begin position="661"/>
        <end position="680"/>
    </location>
</feature>
<feature type="signal peptide" evidence="2">
    <location>
        <begin position="1"/>
        <end position="33"/>
    </location>
</feature>
<name>A0A4U0H5E9_9SPHI</name>
<gene>
    <name evidence="3" type="ORF">FAZ19_05795</name>
</gene>
<keyword evidence="2" id="KW-0732">Signal</keyword>
<organism evidence="3 4">
    <name type="scientific">Sphingobacterium alkalisoli</name>
    <dbReference type="NCBI Taxonomy" id="1874115"/>
    <lineage>
        <taxon>Bacteria</taxon>
        <taxon>Pseudomonadati</taxon>
        <taxon>Bacteroidota</taxon>
        <taxon>Sphingobacteriia</taxon>
        <taxon>Sphingobacteriales</taxon>
        <taxon>Sphingobacteriaceae</taxon>
        <taxon>Sphingobacterium</taxon>
    </lineage>
</organism>
<reference evidence="3 4" key="1">
    <citation type="submission" date="2019-04" db="EMBL/GenBank/DDBJ databases">
        <title>Sphingobacterium olei sp. nov., isolated from oil-contaminated soil.</title>
        <authorList>
            <person name="Liu B."/>
        </authorList>
    </citation>
    <scope>NUCLEOTIDE SEQUENCE [LARGE SCALE GENOMIC DNA]</scope>
    <source>
        <strain evidence="3 4">Y3L14</strain>
    </source>
</reference>
<evidence type="ECO:0008006" key="5">
    <source>
        <dbReference type="Google" id="ProtNLM"/>
    </source>
</evidence>
<keyword evidence="4" id="KW-1185">Reference proteome</keyword>
<dbReference type="OrthoDB" id="9814627at2"/>
<evidence type="ECO:0000256" key="1">
    <source>
        <dbReference type="SAM" id="MobiDB-lite"/>
    </source>
</evidence>
<sequence length="1887" mass="208304">MINSIRKLGYKKLAVCFLTIFVAELFSSPVALALTSGPTTPETSSFEPVDTTDMVNLQTGDFTYNVPLLEVPGPEGGYPLSLSYHAGILPGEDASWVGLGWTLNPGALNRSVNGYPDDWKNQVQVARDYWEGGTSTNYSVGVSVGLSGPVGNVGVGLDFSNDTYRGFGVGYSVSGVLAPQGSPLGLQMRLGVSPYGDAYANVGVGLSVGSRVTENMSVGANLNAGMEISNAGISSGFSAGVGVGAGHTKSGRTLGGSLLGATISSGGNKPSLSLGGLASTVHNSNAGNISTKSNGFSFGIPIWYGINLQLGYSKQRYWSDESMGKFVSGSLDPSIMETYLYVRSFDSYSLLDETSGKSIVDEPDPRRTLGGSYMDFDLYSVNAQGLGGNIRPYFFRGYVQSQNIHKNGKRYTTYDVSATDAPYNNDKPFFRFVNDFSNSFRQNEESVPLDPNPIYGNNDSNTGYGGGNKLAGSKHIEYYTLDNVPIKPRNAKGYNTSWVKGIEVNGNSAASTVRSGLTGGFSITNESGVTYHFSLPAYSYKEESYQERIPQDKGFAFNRQTKTEPYAYTWHLTAITGPDYRDRAPFGIVDENDWGYWVSFEYGRFSDRYVWRNPDIGFHQDEDNEFKGMSIGTKEVYYLNAIRTRSHIALFEKDIRLDGKSVSSDSYTKRSNQGSNAGSYGTNSVHSLKLNKIYLLNASDSSAVLSNSANSTTSSTCSNCEFLQHVIDRNDIDIVGRVNIEEKAVRIIDFHQDYSLAANTTNSFDGMSPNSKYGKLTLNGYEMRGKGGARLLPLTEFEYDFTDQEAPLHNVTFKSGSVFTSYEKIFNKGDMLYSADKRFAGVIESVTEENPVPSDPLGRAFYSFKIKNSTISHSNGQNISLRKTKNPPYAQSHKDHWGYYKSDYSSQEVEENYNMGKQTTSVSASGTDAWSLRKIKNAIGNSIKIEYESDTYEKAVFSEDISLIMNNPIKIDDYTVEFTVNGSIIDILDQIPIGSKYRGILHYQLDRKIFPGTITEMTVNERYNILINQLEILQKNGNVIRARSSSIIKPDPEGIASTFKLVTGNMVFKNPIQTNYGGGVRVVAIENASTIGEITRTTYSFAKFNSAVSSGTTSYLPTILPSLDNTKLRDGFTRKAKDSYRKWLYQGFEKLYILARELPPPAVMYENVTVSSSVLNGDMTMRSYSGKTEYTFDVLRANMVGRKLVKNEILTNTDATSVGGKGYRRMQSMKRFLSSIGNLMTVRSYGENNKLLNEVTNHYLHDGLNNQPFEGFMSQYESRLASYNFQGLLKERVVESKRLYPKDNENTFDRYVVFNGKEEYPCIQTGTTVRDLISGVTTVTRNLSFDFYNGSVTGVLTEDGYGNRFLTETMPAYRVYPKMGLKINTSGNANANMLSQIAGTVVYKVNESNSKVAVVNATAQAWSNKIPVLLSDGSTILQDNGSWNGTGDVWRMSDSYSWLQSIRTSDGLTPITQFNAFIWDNPSTSHANWQRTGAITLYDAYSKPLEGIDINGNYSATRMGTKSSKVYVTGGSAKYTELAFSGAEDETVSSNNPLEVQRSGATVTSDAAHSGTKSLLLGTNQRGFQYTVPISKLTVGRAYSASVWVKAGTSSDTRLYYQANGGPVVSSISSSQSTKKSGDWTLLTLNIKAQDIDGSGNLAVYVQNNASGIVYVDDFRFQPVDASSTAYVYDNFSGELTYVLDNNNLFTKYEYDQMGRLKATYMEKMGMGAFKTSEYLYNYGKPIPVEADNYTVYARVEIENYSYYNNTYPPYNEGSSGTKADIYIRFYWDISCTSPAQLPSSLPLTYENSYTSQDQYGSWGGQSSINIIASQGVNSVLVEPQIIVYEQYSYWENHTIGLGTEVYNYDYRLLSRNSSGPGYYTPLATKY</sequence>
<feature type="chain" id="PRO_5020742716" description="CBM-cenC domain-containing protein" evidence="2">
    <location>
        <begin position="34"/>
        <end position="1887"/>
    </location>
</feature>
<dbReference type="SUPFAM" id="SSF49785">
    <property type="entry name" value="Galactose-binding domain-like"/>
    <property type="match status" value="1"/>
</dbReference>
<dbReference type="InterPro" id="IPR008979">
    <property type="entry name" value="Galactose-bd-like_sf"/>
</dbReference>
<comment type="caution">
    <text evidence="3">The sequence shown here is derived from an EMBL/GenBank/DDBJ whole genome shotgun (WGS) entry which is preliminary data.</text>
</comment>
<dbReference type="Proteomes" id="UP000309872">
    <property type="component" value="Unassembled WGS sequence"/>
</dbReference>
<evidence type="ECO:0000313" key="3">
    <source>
        <dbReference type="EMBL" id="TJY66434.1"/>
    </source>
</evidence>
<accession>A0A4U0H5E9</accession>
<evidence type="ECO:0000313" key="4">
    <source>
        <dbReference type="Proteomes" id="UP000309872"/>
    </source>
</evidence>
<dbReference type="EMBL" id="SUKA01000002">
    <property type="protein sequence ID" value="TJY66434.1"/>
    <property type="molecule type" value="Genomic_DNA"/>
</dbReference>
<evidence type="ECO:0000256" key="2">
    <source>
        <dbReference type="SAM" id="SignalP"/>
    </source>
</evidence>
<protein>
    <recommendedName>
        <fullName evidence="5">CBM-cenC domain-containing protein</fullName>
    </recommendedName>
</protein>